<evidence type="ECO:0000256" key="1">
    <source>
        <dbReference type="SAM" id="MobiDB-lite"/>
    </source>
</evidence>
<gene>
    <name evidence="3" type="ORF">BSTAB16_4058</name>
</gene>
<protein>
    <submittedName>
        <fullName evidence="3">Uncharacterized protein</fullName>
    </submittedName>
</protein>
<name>A0AAJ5N8P4_9BURK</name>
<dbReference type="Proteomes" id="UP000268684">
    <property type="component" value="Chromosome II"/>
</dbReference>
<keyword evidence="2" id="KW-0732">Signal</keyword>
<feature type="signal peptide" evidence="2">
    <location>
        <begin position="1"/>
        <end position="23"/>
    </location>
</feature>
<evidence type="ECO:0000256" key="2">
    <source>
        <dbReference type="SAM" id="SignalP"/>
    </source>
</evidence>
<evidence type="ECO:0000313" key="3">
    <source>
        <dbReference type="EMBL" id="VBB13872.1"/>
    </source>
</evidence>
<feature type="compositionally biased region" description="Basic residues" evidence="1">
    <location>
        <begin position="44"/>
        <end position="54"/>
    </location>
</feature>
<proteinExistence type="predicted"/>
<dbReference type="AlphaFoldDB" id="A0AAJ5N8P4"/>
<feature type="chain" id="PRO_5042535060" evidence="2">
    <location>
        <begin position="24"/>
        <end position="242"/>
    </location>
</feature>
<keyword evidence="4" id="KW-1185">Reference proteome</keyword>
<sequence length="242" mass="25846">MVLLSVFARPVAVYRLLRASASAAGVTAGRPAAARPGRADRRDRRARAVSARGRRRASVRGGAAWMASSCHSCATARASRWRCVRKRRACFRGARSVRVAVVSLVAHGCTTSAHEPDGAQCATSARHGRIRARGGRRRRHSVRALRPFRRTCAVRPHRPASRASMDGVNALTYVAEIAAASVRVVTYPFPGCLQRDVLSSTPTARGSCPARPPGFPGAQAPCCRRRAGTALAAASTTKEVRS</sequence>
<evidence type="ECO:0000313" key="4">
    <source>
        <dbReference type="Proteomes" id="UP000268684"/>
    </source>
</evidence>
<feature type="compositionally biased region" description="Low complexity" evidence="1">
    <location>
        <begin position="27"/>
        <end position="36"/>
    </location>
</feature>
<organism evidence="3 4">
    <name type="scientific">Burkholderia stabilis</name>
    <dbReference type="NCBI Taxonomy" id="95485"/>
    <lineage>
        <taxon>Bacteria</taxon>
        <taxon>Pseudomonadati</taxon>
        <taxon>Pseudomonadota</taxon>
        <taxon>Betaproteobacteria</taxon>
        <taxon>Burkholderiales</taxon>
        <taxon>Burkholderiaceae</taxon>
        <taxon>Burkholderia</taxon>
        <taxon>Burkholderia cepacia complex</taxon>
    </lineage>
</organism>
<reference evidence="3 4" key="1">
    <citation type="submission" date="2017-11" db="EMBL/GenBank/DDBJ databases">
        <authorList>
            <person name="Seth-Smith MB H."/>
        </authorList>
    </citation>
    <scope>NUCLEOTIDE SEQUENCE [LARGE SCALE GENOMIC DNA]</scope>
    <source>
        <strain evidence="3">E</strain>
    </source>
</reference>
<feature type="region of interest" description="Disordered" evidence="1">
    <location>
        <begin position="27"/>
        <end position="54"/>
    </location>
</feature>
<accession>A0AAJ5N8P4</accession>
<dbReference type="EMBL" id="LR025743">
    <property type="protein sequence ID" value="VBB13872.1"/>
    <property type="molecule type" value="Genomic_DNA"/>
</dbReference>